<dbReference type="OrthoDB" id="2428984at2"/>
<evidence type="ECO:0000313" key="2">
    <source>
        <dbReference type="EMBL" id="ALS75683.1"/>
    </source>
</evidence>
<feature type="transmembrane region" description="Helical" evidence="1">
    <location>
        <begin position="40"/>
        <end position="59"/>
    </location>
</feature>
<keyword evidence="1" id="KW-1133">Transmembrane helix</keyword>
<dbReference type="Proteomes" id="UP000067683">
    <property type="component" value="Chromosome"/>
</dbReference>
<proteinExistence type="predicted"/>
<dbReference type="STRING" id="200991.AUC31_10960"/>
<keyword evidence="1" id="KW-0812">Transmembrane</keyword>
<dbReference type="AlphaFoldDB" id="A0A0U2XRD1"/>
<dbReference type="KEGG" id="prt:AUC31_10960"/>
<feature type="transmembrane region" description="Helical" evidence="1">
    <location>
        <begin position="71"/>
        <end position="89"/>
    </location>
</feature>
<name>A0A0U2XRD1_9BACL</name>
<accession>A0A0U2XRD1</accession>
<sequence length="92" mass="10239">MKQKLLSIFSFLLFLALLIPFAYSSSRLGILLFEGLFALGFYSPLVLAVIGFAAAWLGVRTVYRMLLTSGHAVLFVLYALLLFVAKFGFQEP</sequence>
<dbReference type="RefSeq" id="WP_058382386.1">
    <property type="nucleotide sequence ID" value="NZ_CP013659.2"/>
</dbReference>
<evidence type="ECO:0000256" key="1">
    <source>
        <dbReference type="SAM" id="Phobius"/>
    </source>
</evidence>
<keyword evidence="1" id="KW-0472">Membrane</keyword>
<gene>
    <name evidence="2" type="ORF">AUC31_10960</name>
</gene>
<keyword evidence="3" id="KW-1185">Reference proteome</keyword>
<dbReference type="EMBL" id="CP013659">
    <property type="protein sequence ID" value="ALS75683.1"/>
    <property type="molecule type" value="Genomic_DNA"/>
</dbReference>
<reference evidence="2" key="1">
    <citation type="submission" date="2016-01" db="EMBL/GenBank/DDBJ databases">
        <title>Complete genome of Planococcus rifietoensis type strain M8.</title>
        <authorList>
            <person name="See-Too W.S."/>
        </authorList>
    </citation>
    <scope>NUCLEOTIDE SEQUENCE [LARGE SCALE GENOMIC DNA]</scope>
    <source>
        <strain evidence="2">M8</strain>
    </source>
</reference>
<organism evidence="2 3">
    <name type="scientific">Planococcus rifietoensis</name>
    <dbReference type="NCBI Taxonomy" id="200991"/>
    <lineage>
        <taxon>Bacteria</taxon>
        <taxon>Bacillati</taxon>
        <taxon>Bacillota</taxon>
        <taxon>Bacilli</taxon>
        <taxon>Bacillales</taxon>
        <taxon>Caryophanaceae</taxon>
        <taxon>Planococcus</taxon>
    </lineage>
</organism>
<protein>
    <submittedName>
        <fullName evidence="2">Uncharacterized protein</fullName>
    </submittedName>
</protein>
<evidence type="ECO:0000313" key="3">
    <source>
        <dbReference type="Proteomes" id="UP000067683"/>
    </source>
</evidence>